<feature type="DNA-binding region" description="H-T-H motif" evidence="5">
    <location>
        <begin position="63"/>
        <end position="82"/>
    </location>
</feature>
<keyword evidence="1" id="KW-0678">Repressor</keyword>
<evidence type="ECO:0000256" key="4">
    <source>
        <dbReference type="ARBA" id="ARBA00023163"/>
    </source>
</evidence>
<name>A0A7X5YH38_9CAUL</name>
<dbReference type="PANTHER" id="PTHR30055">
    <property type="entry name" value="HTH-TYPE TRANSCRIPTIONAL REGULATOR RUTR"/>
    <property type="match status" value="1"/>
</dbReference>
<gene>
    <name evidence="7" type="ORF">GGQ87_000065</name>
</gene>
<dbReference type="InterPro" id="IPR001647">
    <property type="entry name" value="HTH_TetR"/>
</dbReference>
<evidence type="ECO:0000256" key="3">
    <source>
        <dbReference type="ARBA" id="ARBA00023125"/>
    </source>
</evidence>
<dbReference type="InterPro" id="IPR041586">
    <property type="entry name" value="PsrA_TetR_C"/>
</dbReference>
<evidence type="ECO:0000313" key="8">
    <source>
        <dbReference type="Proteomes" id="UP000587415"/>
    </source>
</evidence>
<evidence type="ECO:0000259" key="6">
    <source>
        <dbReference type="PROSITE" id="PS50977"/>
    </source>
</evidence>
<dbReference type="Proteomes" id="UP000587415">
    <property type="component" value="Unassembled WGS sequence"/>
</dbReference>
<dbReference type="EMBL" id="JAATJM010000001">
    <property type="protein sequence ID" value="NJC39807.1"/>
    <property type="molecule type" value="Genomic_DNA"/>
</dbReference>
<dbReference type="InterPro" id="IPR009057">
    <property type="entry name" value="Homeodomain-like_sf"/>
</dbReference>
<dbReference type="SUPFAM" id="SSF46689">
    <property type="entry name" value="Homeodomain-like"/>
    <property type="match status" value="1"/>
</dbReference>
<dbReference type="GO" id="GO:0000976">
    <property type="term" value="F:transcription cis-regulatory region binding"/>
    <property type="evidence" value="ECO:0007669"/>
    <property type="project" value="TreeGrafter"/>
</dbReference>
<keyword evidence="2" id="KW-0805">Transcription regulation</keyword>
<proteinExistence type="predicted"/>
<reference evidence="7 8" key="1">
    <citation type="submission" date="2020-03" db="EMBL/GenBank/DDBJ databases">
        <title>Genomic Encyclopedia of Type Strains, Phase IV (KMG-IV): sequencing the most valuable type-strain genomes for metagenomic binning, comparative biology and taxonomic classification.</title>
        <authorList>
            <person name="Goeker M."/>
        </authorList>
    </citation>
    <scope>NUCLEOTIDE SEQUENCE [LARGE SCALE GENOMIC DNA]</scope>
    <source>
        <strain evidence="7 8">DSM 4736</strain>
    </source>
</reference>
<keyword evidence="3 5" id="KW-0238">DNA-binding</keyword>
<dbReference type="InterPro" id="IPR050109">
    <property type="entry name" value="HTH-type_TetR-like_transc_reg"/>
</dbReference>
<dbReference type="SUPFAM" id="SSF48498">
    <property type="entry name" value="Tetracyclin repressor-like, C-terminal domain"/>
    <property type="match status" value="1"/>
</dbReference>
<evidence type="ECO:0000256" key="1">
    <source>
        <dbReference type="ARBA" id="ARBA00022491"/>
    </source>
</evidence>
<evidence type="ECO:0000313" key="7">
    <source>
        <dbReference type="EMBL" id="NJC39807.1"/>
    </source>
</evidence>
<dbReference type="GO" id="GO:0003700">
    <property type="term" value="F:DNA-binding transcription factor activity"/>
    <property type="evidence" value="ECO:0007669"/>
    <property type="project" value="TreeGrafter"/>
</dbReference>
<dbReference type="PRINTS" id="PR00455">
    <property type="entry name" value="HTHTETR"/>
</dbReference>
<evidence type="ECO:0000256" key="2">
    <source>
        <dbReference type="ARBA" id="ARBA00023015"/>
    </source>
</evidence>
<feature type="domain" description="HTH tetR-type" evidence="6">
    <location>
        <begin position="40"/>
        <end position="100"/>
    </location>
</feature>
<keyword evidence="8" id="KW-1185">Reference proteome</keyword>
<evidence type="ECO:0000256" key="5">
    <source>
        <dbReference type="PROSITE-ProRule" id="PRU00335"/>
    </source>
</evidence>
<protein>
    <submittedName>
        <fullName evidence="7">AcrR family transcriptional regulator</fullName>
    </submittedName>
</protein>
<keyword evidence="4" id="KW-0804">Transcription</keyword>
<dbReference type="Pfam" id="PF00440">
    <property type="entry name" value="TetR_N"/>
    <property type="match status" value="1"/>
</dbReference>
<dbReference type="AlphaFoldDB" id="A0A7X5YH38"/>
<sequence>MTDVSVIESARRFQDAPDRLEVQVMSTPVRTPRRKAEQRAESLEQILDAAEELFSKHGLHGVTVKDIADKVGVHKSLVHYYFEDKQDVFDKVMARRAPVTSGRRMEALDAYEKAANGKPTVEGALRAFLDTDLDTYSTGGEGWRYFGALGAQLNNTPAWGAEVMDRLFDPVVLRLIGLLKQAMPGCPEEDIFWGYHFTTGALTLSLARTGRIDHLSGGLCRSDDFEAIKARMATFMAHGFVGMCESRAAERRKTSPDE</sequence>
<dbReference type="Pfam" id="PF17939">
    <property type="entry name" value="TetR_C_30"/>
    <property type="match status" value="1"/>
</dbReference>
<dbReference type="PROSITE" id="PS50977">
    <property type="entry name" value="HTH_TETR_2"/>
    <property type="match status" value="1"/>
</dbReference>
<organism evidence="7 8">
    <name type="scientific">Brevundimonas alba</name>
    <dbReference type="NCBI Taxonomy" id="74314"/>
    <lineage>
        <taxon>Bacteria</taxon>
        <taxon>Pseudomonadati</taxon>
        <taxon>Pseudomonadota</taxon>
        <taxon>Alphaproteobacteria</taxon>
        <taxon>Caulobacterales</taxon>
        <taxon>Caulobacteraceae</taxon>
        <taxon>Brevundimonas</taxon>
    </lineage>
</organism>
<dbReference type="InterPro" id="IPR036271">
    <property type="entry name" value="Tet_transcr_reg_TetR-rel_C_sf"/>
</dbReference>
<dbReference type="Gene3D" id="1.10.357.10">
    <property type="entry name" value="Tetracycline Repressor, domain 2"/>
    <property type="match status" value="1"/>
</dbReference>
<dbReference type="PANTHER" id="PTHR30055:SF175">
    <property type="entry name" value="HTH-TYPE TRANSCRIPTIONAL REPRESSOR KSTR2"/>
    <property type="match status" value="1"/>
</dbReference>
<comment type="caution">
    <text evidence="7">The sequence shown here is derived from an EMBL/GenBank/DDBJ whole genome shotgun (WGS) entry which is preliminary data.</text>
</comment>
<accession>A0A7X5YH38</accession>